<feature type="coiled-coil region" evidence="1">
    <location>
        <begin position="81"/>
        <end position="108"/>
    </location>
</feature>
<dbReference type="PANTHER" id="PTHR35796:SF3">
    <property type="entry name" value="BHLH DOMAIN-CONTAINING PROTEIN"/>
    <property type="match status" value="1"/>
</dbReference>
<keyword evidence="1" id="KW-0175">Coiled coil</keyword>
<organism evidence="3 4">
    <name type="scientific">Phytophthora fragariaefolia</name>
    <dbReference type="NCBI Taxonomy" id="1490495"/>
    <lineage>
        <taxon>Eukaryota</taxon>
        <taxon>Sar</taxon>
        <taxon>Stramenopiles</taxon>
        <taxon>Oomycota</taxon>
        <taxon>Peronosporomycetes</taxon>
        <taxon>Peronosporales</taxon>
        <taxon>Peronosporaceae</taxon>
        <taxon>Phytophthora</taxon>
    </lineage>
</organism>
<name>A0A9W7D5X4_9STRA</name>
<dbReference type="PANTHER" id="PTHR35796">
    <property type="entry name" value="HYPOTHETICAL CYTOSOLIC PROTEIN"/>
    <property type="match status" value="1"/>
</dbReference>
<comment type="caution">
    <text evidence="3">The sequence shown here is derived from an EMBL/GenBank/DDBJ whole genome shotgun (WGS) entry which is preliminary data.</text>
</comment>
<dbReference type="EMBL" id="BSXT01006023">
    <property type="protein sequence ID" value="GMF61749.1"/>
    <property type="molecule type" value="Genomic_DNA"/>
</dbReference>
<evidence type="ECO:0000256" key="1">
    <source>
        <dbReference type="SAM" id="Coils"/>
    </source>
</evidence>
<gene>
    <name evidence="3" type="ORF">Pfra01_002687500</name>
</gene>
<feature type="region of interest" description="Disordered" evidence="2">
    <location>
        <begin position="23"/>
        <end position="72"/>
    </location>
</feature>
<sequence length="428" mass="49346">MQDSLEETFSFLEELSVDTAVSLPLDSDELGEQDPNSLSEALDNDIGDRSETPEQWMARAPPKRRQRKNKNKARDERRFLLIQLREEVQRLEFTLEQLKSIRNRQINESGSGQCCTTTPETNGVPAVWQEICVRQLRRRMEAERKNIQLKLQCEKEKELVKAIAKVLYKRKTPKTQGPDAQKHTRRTDIPPGYIERMAAFIFEELSVGVAELCHQVDELCLQMEDALEICRSFPAVQRPLLRDSVKGREERMLDTRVLPFSIQDAGDAWWGNWHLHRGRSIQETSEDVVVERFGLDMSDFNANTSVASYGQQILRRVVADQRIEFVWNAYMEPFVFENKHVSGLYFLEQCLVHIAPNQEKSANREEECSTNMSTSYVITPCVLDSKLHNDPKTGALIDFFVGSLFSVIKARCEMVENLLFDQALEKLN</sequence>
<proteinExistence type="predicted"/>
<dbReference type="OrthoDB" id="96931at2759"/>
<dbReference type="AlphaFoldDB" id="A0A9W7D5X4"/>
<keyword evidence="4" id="KW-1185">Reference proteome</keyword>
<accession>A0A9W7D5X4</accession>
<evidence type="ECO:0000313" key="4">
    <source>
        <dbReference type="Proteomes" id="UP001165121"/>
    </source>
</evidence>
<protein>
    <submittedName>
        <fullName evidence="3">Unnamed protein product</fullName>
    </submittedName>
</protein>
<reference evidence="3" key="1">
    <citation type="submission" date="2023-04" db="EMBL/GenBank/DDBJ databases">
        <title>Phytophthora fragariaefolia NBRC 109709.</title>
        <authorList>
            <person name="Ichikawa N."/>
            <person name="Sato H."/>
            <person name="Tonouchi N."/>
        </authorList>
    </citation>
    <scope>NUCLEOTIDE SEQUENCE</scope>
    <source>
        <strain evidence="3">NBRC 109709</strain>
    </source>
</reference>
<feature type="compositionally biased region" description="Basic residues" evidence="2">
    <location>
        <begin position="61"/>
        <end position="71"/>
    </location>
</feature>
<evidence type="ECO:0000256" key="2">
    <source>
        <dbReference type="SAM" id="MobiDB-lite"/>
    </source>
</evidence>
<evidence type="ECO:0000313" key="3">
    <source>
        <dbReference type="EMBL" id="GMF61749.1"/>
    </source>
</evidence>
<dbReference type="Proteomes" id="UP001165121">
    <property type="component" value="Unassembled WGS sequence"/>
</dbReference>